<proteinExistence type="predicted"/>
<dbReference type="AlphaFoldDB" id="A0A501WKD9"/>
<dbReference type="OrthoDB" id="7060093at2"/>
<reference evidence="1 2" key="1">
    <citation type="submission" date="2019-06" db="EMBL/GenBank/DDBJ databases">
        <title>A novel bacterium of genus Amaricoccus, isolated from marine sediment.</title>
        <authorList>
            <person name="Huang H."/>
            <person name="Mo K."/>
            <person name="Hu Y."/>
        </authorList>
    </citation>
    <scope>NUCLEOTIDE SEQUENCE [LARGE SCALE GENOMIC DNA]</scope>
    <source>
        <strain evidence="1 2">HB172011</strain>
    </source>
</reference>
<dbReference type="RefSeq" id="WP_140455280.1">
    <property type="nucleotide sequence ID" value="NZ_VFRP01000019.1"/>
</dbReference>
<evidence type="ECO:0000313" key="2">
    <source>
        <dbReference type="Proteomes" id="UP000319255"/>
    </source>
</evidence>
<evidence type="ECO:0008006" key="3">
    <source>
        <dbReference type="Google" id="ProtNLM"/>
    </source>
</evidence>
<dbReference type="PROSITE" id="PS51257">
    <property type="entry name" value="PROKAR_LIPOPROTEIN"/>
    <property type="match status" value="1"/>
</dbReference>
<protein>
    <recommendedName>
        <fullName evidence="3">Copper resistance protein NlpE</fullName>
    </recommendedName>
</protein>
<comment type="caution">
    <text evidence="1">The sequence shown here is derived from an EMBL/GenBank/DDBJ whole genome shotgun (WGS) entry which is preliminary data.</text>
</comment>
<keyword evidence="2" id="KW-1185">Reference proteome</keyword>
<gene>
    <name evidence="1" type="ORF">FJM51_16710</name>
</gene>
<name>A0A501WKD9_9RHOB</name>
<evidence type="ECO:0000313" key="1">
    <source>
        <dbReference type="EMBL" id="TPE48850.1"/>
    </source>
</evidence>
<sequence length="141" mass="14614">MRGAVIGGLLGLAACSRGDLPLPAVPGLSLGSAEEAEITDRVWLDETPGAPRGAFLAFLSDGTLIQDSCGELWRLSPWRRVDATTLVWEEDGATIRAEIALAGDSELALAIAPPGGEAETGGGMTRRFRAAEAPMVCPEPG</sequence>
<dbReference type="Proteomes" id="UP000319255">
    <property type="component" value="Unassembled WGS sequence"/>
</dbReference>
<organism evidence="1 2">
    <name type="scientific">Amaricoccus solimangrovi</name>
    <dbReference type="NCBI Taxonomy" id="2589815"/>
    <lineage>
        <taxon>Bacteria</taxon>
        <taxon>Pseudomonadati</taxon>
        <taxon>Pseudomonadota</taxon>
        <taxon>Alphaproteobacteria</taxon>
        <taxon>Rhodobacterales</taxon>
        <taxon>Paracoccaceae</taxon>
        <taxon>Amaricoccus</taxon>
    </lineage>
</organism>
<dbReference type="EMBL" id="VFRP01000019">
    <property type="protein sequence ID" value="TPE48850.1"/>
    <property type="molecule type" value="Genomic_DNA"/>
</dbReference>
<accession>A0A501WKD9</accession>